<evidence type="ECO:0000256" key="1">
    <source>
        <dbReference type="ARBA" id="ARBA00022691"/>
    </source>
</evidence>
<keyword evidence="6" id="KW-0670">Pyruvate</keyword>
<evidence type="ECO:0000313" key="6">
    <source>
        <dbReference type="EMBL" id="KAJ5076739.1"/>
    </source>
</evidence>
<dbReference type="GO" id="GO:0051536">
    <property type="term" value="F:iron-sulfur cluster binding"/>
    <property type="evidence" value="ECO:0007669"/>
    <property type="project" value="UniProtKB-KW"/>
</dbReference>
<accession>A0A9Q0RFG9</accession>
<keyword evidence="2" id="KW-0479">Metal-binding</keyword>
<evidence type="ECO:0000259" key="5">
    <source>
        <dbReference type="Pfam" id="PF04055"/>
    </source>
</evidence>
<keyword evidence="7" id="KW-1185">Reference proteome</keyword>
<gene>
    <name evidence="6" type="ORF">M0811_00056</name>
</gene>
<feature type="domain" description="Radical SAM core" evidence="5">
    <location>
        <begin position="146"/>
        <end position="302"/>
    </location>
</feature>
<keyword evidence="4" id="KW-0411">Iron-sulfur</keyword>
<comment type="caution">
    <text evidence="6">The sequence shown here is derived from an EMBL/GenBank/DDBJ whole genome shotgun (WGS) entry which is preliminary data.</text>
</comment>
<organism evidence="6 7">
    <name type="scientific">Anaeramoeba ignava</name>
    <name type="common">Anaerobic marine amoeba</name>
    <dbReference type="NCBI Taxonomy" id="1746090"/>
    <lineage>
        <taxon>Eukaryota</taxon>
        <taxon>Metamonada</taxon>
        <taxon>Anaeramoebidae</taxon>
        <taxon>Anaeramoeba</taxon>
    </lineage>
</organism>
<dbReference type="Gene3D" id="3.20.20.70">
    <property type="entry name" value="Aldolase class I"/>
    <property type="match status" value="1"/>
</dbReference>
<dbReference type="InterPro" id="IPR040085">
    <property type="entry name" value="MJ0674-like"/>
</dbReference>
<dbReference type="InterPro" id="IPR007197">
    <property type="entry name" value="rSAM"/>
</dbReference>
<protein>
    <submittedName>
        <fullName evidence="6">Pyruvate formate-lyase activating enzyme</fullName>
    </submittedName>
</protein>
<dbReference type="PANTHER" id="PTHR43075:SF1">
    <property type="entry name" value="FORMATE LYASE ACTIVATING ENZYME, PUTATIVE (AFU_ORTHOLOGUE AFUA_2G15630)-RELATED"/>
    <property type="match status" value="1"/>
</dbReference>
<dbReference type="InterPro" id="IPR058240">
    <property type="entry name" value="rSAM_sf"/>
</dbReference>
<dbReference type="OrthoDB" id="1856718at2759"/>
<proteinExistence type="predicted"/>
<evidence type="ECO:0000256" key="3">
    <source>
        <dbReference type="ARBA" id="ARBA00023004"/>
    </source>
</evidence>
<keyword evidence="1" id="KW-0949">S-adenosyl-L-methionine</keyword>
<evidence type="ECO:0000256" key="4">
    <source>
        <dbReference type="ARBA" id="ARBA00023014"/>
    </source>
</evidence>
<dbReference type="SFLD" id="SFLDS00029">
    <property type="entry name" value="Radical_SAM"/>
    <property type="match status" value="1"/>
</dbReference>
<dbReference type="SUPFAM" id="SSF102114">
    <property type="entry name" value="Radical SAM enzymes"/>
    <property type="match status" value="1"/>
</dbReference>
<evidence type="ECO:0000256" key="2">
    <source>
        <dbReference type="ARBA" id="ARBA00022723"/>
    </source>
</evidence>
<name>A0A9Q0RFG9_ANAIG</name>
<evidence type="ECO:0000313" key="7">
    <source>
        <dbReference type="Proteomes" id="UP001149090"/>
    </source>
</evidence>
<dbReference type="Pfam" id="PF04055">
    <property type="entry name" value="Radical_SAM"/>
    <property type="match status" value="1"/>
</dbReference>
<keyword evidence="3" id="KW-0408">Iron</keyword>
<reference evidence="6" key="1">
    <citation type="submission" date="2022-10" db="EMBL/GenBank/DDBJ databases">
        <title>Novel sulphate-reducing endosymbionts in the free-living metamonad Anaeramoeba.</title>
        <authorList>
            <person name="Jerlstrom-Hultqvist J."/>
            <person name="Cepicka I."/>
            <person name="Gallot-Lavallee L."/>
            <person name="Salas-Leiva D."/>
            <person name="Curtis B.A."/>
            <person name="Zahonova K."/>
            <person name="Pipaliya S."/>
            <person name="Dacks J."/>
            <person name="Roger A.J."/>
        </authorList>
    </citation>
    <scope>NUCLEOTIDE SEQUENCE</scope>
    <source>
        <strain evidence="6">BMAN</strain>
    </source>
</reference>
<dbReference type="EMBL" id="JAPDFW010000059">
    <property type="protein sequence ID" value="KAJ5076739.1"/>
    <property type="molecule type" value="Genomic_DNA"/>
</dbReference>
<dbReference type="AlphaFoldDB" id="A0A9Q0RFG9"/>
<dbReference type="PANTHER" id="PTHR43075">
    <property type="entry name" value="FORMATE LYASE ACTIVATING ENZYME, PUTATIVE (AFU_ORTHOLOGUE AFUA_2G15630)-RELATED"/>
    <property type="match status" value="1"/>
</dbReference>
<dbReference type="InterPro" id="IPR013785">
    <property type="entry name" value="Aldolase_TIM"/>
</dbReference>
<dbReference type="SFLD" id="SFLDG01099">
    <property type="entry name" value="Uncharacterised_Radical_SAM_Su"/>
    <property type="match status" value="1"/>
</dbReference>
<dbReference type="GO" id="GO:0003824">
    <property type="term" value="F:catalytic activity"/>
    <property type="evidence" value="ECO:0007669"/>
    <property type="project" value="InterPro"/>
</dbReference>
<dbReference type="Proteomes" id="UP001149090">
    <property type="component" value="Unassembled WGS sequence"/>
</dbReference>
<dbReference type="GO" id="GO:0046872">
    <property type="term" value="F:metal ion binding"/>
    <property type="evidence" value="ECO:0007669"/>
    <property type="project" value="UniProtKB-KW"/>
</dbReference>
<sequence>MESIFPDPFNISNTDYYLINKQKKNPQYFEAFQFFGEENIEITEETPIEKLWEYHKTLLSKYHESRKKREVNEKEKEKEKAVKNTSLLDIKCKIAQKILHKCIFCENRCEVNRSTKIGKCNVQETRINSIFVHYGEEPEIIPSLTVFFTGCNLRCVHCQNWDLLNGKSGTLYTPRELAKAISNFVKRNSKIKNVNFVGGEPTPHLSFILDCLKELSNIYIEDPNLKKIPSIWNSNMYYSEEASELLDGALDFFLADLKYGNDKCAFKVSKRRRYTQIVHRNLLKCNQHADLLIRHLVLPGHVECCSKLCANWCFENLGKSVRYNLMFQYRPEHKATDIEEMARKLTDSEKVFSNKTYKRIWFN</sequence>